<dbReference type="GO" id="GO:0009423">
    <property type="term" value="P:chorismate biosynthetic process"/>
    <property type="evidence" value="ECO:0007669"/>
    <property type="project" value="UniProtKB-UniRule"/>
</dbReference>
<dbReference type="Proteomes" id="UP001201397">
    <property type="component" value="Unassembled WGS sequence"/>
</dbReference>
<comment type="function">
    <text evidence="8">Catalyzes the transfer of the enolpyruvyl moiety of phosphoenolpyruvate (PEP) to the 5-hydroxyl of shikimate-3-phosphate (S3P) to produce enolpyruvyl shikimate-3-phosphate and inorganic phosphate.</text>
</comment>
<sequence length="434" mass="46851">MTEHIRLQAARLQSATVALPGSKSISNRTLLLAALSDNTCEIRSLLKSDDTDRMLEALEKLGVQIEHLSEGRLKVHGCGGSFPNREADLFLGNAGTAFRPLTAVLAILGGNYHLHGVPRMHERPIGDLADALAVAGADVRYLGNPNYPPLQIGAYRSSGVRTIPIKGNVSSQFLTALLMALPLTGEAFEIEMVGELISKPYIDITLKLMAQFGVEVENRQYRSFKIPAGSRYHAPEVLHVEGDASSASYFLAAGLLAENTPIRVTGIGLNSIQGDVAFARELEKIGADVVWGDHFIEVSRPTGRAVAPFDLDANHIPDAAMTLAVVALASGQTCTLKNIGSWRVKETDRIHAMATELRKLGADVREEAEAIHITPPANLKAEVAIDTYDDHRIAMCFSLVSLLGVPVVINDPKCTHKTFPTYFDVFAGLTQAAE</sequence>
<dbReference type="RefSeq" id="WP_237092073.1">
    <property type="nucleotide sequence ID" value="NZ_JAKKDL010000001.1"/>
</dbReference>
<dbReference type="PROSITE" id="PS00104">
    <property type="entry name" value="EPSP_SYNTHASE_1"/>
    <property type="match status" value="1"/>
</dbReference>
<feature type="binding site" evidence="8">
    <location>
        <position position="417"/>
    </location>
    <ligand>
        <name>phosphoenolpyruvate</name>
        <dbReference type="ChEBI" id="CHEBI:58702"/>
    </ligand>
</feature>
<feature type="binding site" evidence="8">
    <location>
        <position position="318"/>
    </location>
    <ligand>
        <name>3-phosphoshikimate</name>
        <dbReference type="ChEBI" id="CHEBI:145989"/>
    </ligand>
</feature>
<evidence type="ECO:0000256" key="7">
    <source>
        <dbReference type="ARBA" id="ARBA00044633"/>
    </source>
</evidence>
<gene>
    <name evidence="8 10" type="primary">aroA</name>
    <name evidence="10" type="ORF">L4H06_00275</name>
    <name evidence="11" type="ORF">L4H06_04785</name>
</gene>
<dbReference type="PROSITE" id="PS00885">
    <property type="entry name" value="EPSP_SYNTHASE_2"/>
    <property type="match status" value="1"/>
</dbReference>
<dbReference type="InterPro" id="IPR001986">
    <property type="entry name" value="Enolpyruvate_Tfrase_dom"/>
</dbReference>
<evidence type="ECO:0000256" key="4">
    <source>
        <dbReference type="ARBA" id="ARBA00022605"/>
    </source>
</evidence>
<evidence type="ECO:0000256" key="5">
    <source>
        <dbReference type="ARBA" id="ARBA00022679"/>
    </source>
</evidence>
<feature type="binding site" evidence="8">
    <location>
        <position position="23"/>
    </location>
    <ligand>
        <name>phosphoenolpyruvate</name>
        <dbReference type="ChEBI" id="CHEBI:58702"/>
    </ligand>
</feature>
<organism evidence="10 12">
    <name type="scientific">Neisseria lisongii</name>
    <dbReference type="NCBI Taxonomy" id="2912188"/>
    <lineage>
        <taxon>Bacteria</taxon>
        <taxon>Pseudomonadati</taxon>
        <taxon>Pseudomonadota</taxon>
        <taxon>Betaproteobacteria</taxon>
        <taxon>Neisseriales</taxon>
        <taxon>Neisseriaceae</taxon>
        <taxon>Neisseria</taxon>
    </lineage>
</organism>
<keyword evidence="3 8" id="KW-0963">Cytoplasm</keyword>
<feature type="binding site" evidence="8">
    <location>
        <position position="171"/>
    </location>
    <ligand>
        <name>3-phosphoshikimate</name>
        <dbReference type="ChEBI" id="CHEBI:145989"/>
    </ligand>
</feature>
<dbReference type="PIRSF" id="PIRSF000505">
    <property type="entry name" value="EPSPS"/>
    <property type="match status" value="1"/>
</dbReference>
<comment type="catalytic activity">
    <reaction evidence="7">
        <text>3-phosphoshikimate + phosphoenolpyruvate = 5-O-(1-carboxyvinyl)-3-phosphoshikimate + phosphate</text>
        <dbReference type="Rhea" id="RHEA:21256"/>
        <dbReference type="ChEBI" id="CHEBI:43474"/>
        <dbReference type="ChEBI" id="CHEBI:57701"/>
        <dbReference type="ChEBI" id="CHEBI:58702"/>
        <dbReference type="ChEBI" id="CHEBI:145989"/>
        <dbReference type="EC" id="2.5.1.19"/>
    </reaction>
    <physiologicalReaction direction="left-to-right" evidence="7">
        <dbReference type="Rhea" id="RHEA:21257"/>
    </physiologicalReaction>
</comment>
<dbReference type="PANTHER" id="PTHR21090:SF5">
    <property type="entry name" value="PENTAFUNCTIONAL AROM POLYPEPTIDE"/>
    <property type="match status" value="1"/>
</dbReference>
<evidence type="ECO:0000256" key="2">
    <source>
        <dbReference type="ARBA" id="ARBA00009948"/>
    </source>
</evidence>
<dbReference type="InterPro" id="IPR023193">
    <property type="entry name" value="EPSP_synthase_CS"/>
</dbReference>
<reference evidence="10" key="1">
    <citation type="submission" date="2022-01" db="EMBL/GenBank/DDBJ databases">
        <title>Neisseria sp. ZJ104.</title>
        <authorList>
            <person name="Yang C."/>
        </authorList>
    </citation>
    <scope>NUCLEOTIDE SEQUENCE</scope>
    <source>
        <strain evidence="10">ZJ104</strain>
    </source>
</reference>
<feature type="domain" description="Enolpyruvate transferase" evidence="9">
    <location>
        <begin position="13"/>
        <end position="425"/>
    </location>
</feature>
<dbReference type="EMBL" id="JAKKDL010000001">
    <property type="protein sequence ID" value="MCF7528679.1"/>
    <property type="molecule type" value="Genomic_DNA"/>
</dbReference>
<feature type="binding site" evidence="8">
    <location>
        <position position="170"/>
    </location>
    <ligand>
        <name>3-phosphoshikimate</name>
        <dbReference type="ChEBI" id="CHEBI:145989"/>
    </ligand>
</feature>
<comment type="subunit">
    <text evidence="8">Monomer.</text>
</comment>
<evidence type="ECO:0000313" key="10">
    <source>
        <dbReference type="EMBL" id="MCF7528679.1"/>
    </source>
</evidence>
<protein>
    <recommendedName>
        <fullName evidence="8">3-phosphoshikimate 1-carboxyvinyltransferase</fullName>
        <ecNumber evidence="8">2.5.1.19</ecNumber>
    </recommendedName>
    <alternativeName>
        <fullName evidence="8">5-enolpyruvylshikimate-3-phosphate synthase</fullName>
        <shortName evidence="8">EPSP synthase</shortName>
        <shortName evidence="8">EPSPS</shortName>
    </alternativeName>
</protein>
<feature type="binding site" evidence="8">
    <location>
        <position position="349"/>
    </location>
    <ligand>
        <name>phosphoenolpyruvate</name>
        <dbReference type="ChEBI" id="CHEBI:58702"/>
    </ligand>
</feature>
<feature type="binding site" evidence="8">
    <location>
        <position position="345"/>
    </location>
    <ligand>
        <name>3-phosphoshikimate</name>
        <dbReference type="ChEBI" id="CHEBI:145989"/>
    </ligand>
</feature>
<dbReference type="EMBL" id="JAKKDL010000004">
    <property type="protein sequence ID" value="MCF7529537.1"/>
    <property type="molecule type" value="Genomic_DNA"/>
</dbReference>
<name>A0AAW5AHN9_9NEIS</name>
<keyword evidence="4 8" id="KW-0028">Amino-acid biosynthesis</keyword>
<evidence type="ECO:0000256" key="8">
    <source>
        <dbReference type="HAMAP-Rule" id="MF_00210"/>
    </source>
</evidence>
<dbReference type="FunFam" id="3.65.10.10:FF:000003">
    <property type="entry name" value="3-phosphoshikimate 1-carboxyvinyltransferase"/>
    <property type="match status" value="1"/>
</dbReference>
<feature type="binding site" evidence="8">
    <location>
        <position position="28"/>
    </location>
    <ligand>
        <name>3-phosphoshikimate</name>
        <dbReference type="ChEBI" id="CHEBI:145989"/>
    </ligand>
</feature>
<evidence type="ECO:0000313" key="12">
    <source>
        <dbReference type="Proteomes" id="UP001201397"/>
    </source>
</evidence>
<evidence type="ECO:0000259" key="9">
    <source>
        <dbReference type="Pfam" id="PF00275"/>
    </source>
</evidence>
<dbReference type="CDD" id="cd01556">
    <property type="entry name" value="EPSP_synthase"/>
    <property type="match status" value="1"/>
</dbReference>
<evidence type="ECO:0000256" key="6">
    <source>
        <dbReference type="ARBA" id="ARBA00023141"/>
    </source>
</evidence>
<dbReference type="AlphaFoldDB" id="A0AAW5AHN9"/>
<evidence type="ECO:0000313" key="11">
    <source>
        <dbReference type="EMBL" id="MCF7529537.1"/>
    </source>
</evidence>
<comment type="caution">
    <text evidence="10">The sequence shown here is derived from an EMBL/GenBank/DDBJ whole genome shotgun (WGS) entry which is preliminary data.</text>
</comment>
<keyword evidence="5 8" id="KW-0808">Transferase</keyword>
<dbReference type="GO" id="GO:0005737">
    <property type="term" value="C:cytoplasm"/>
    <property type="evidence" value="ECO:0007669"/>
    <property type="project" value="UniProtKB-SubCell"/>
</dbReference>
<dbReference type="InterPro" id="IPR036968">
    <property type="entry name" value="Enolpyruvate_Tfrase_sf"/>
</dbReference>
<dbReference type="Pfam" id="PF00275">
    <property type="entry name" value="EPSP_synthase"/>
    <property type="match status" value="1"/>
</dbReference>
<dbReference type="PANTHER" id="PTHR21090">
    <property type="entry name" value="AROM/DEHYDROQUINATE SYNTHASE"/>
    <property type="match status" value="1"/>
</dbReference>
<feature type="active site" description="Proton acceptor" evidence="8">
    <location>
        <position position="318"/>
    </location>
</feature>
<feature type="binding site" evidence="8">
    <location>
        <position position="23"/>
    </location>
    <ligand>
        <name>3-phosphoshikimate</name>
        <dbReference type="ChEBI" id="CHEBI:145989"/>
    </ligand>
</feature>
<dbReference type="NCBIfam" id="TIGR01356">
    <property type="entry name" value="aroA"/>
    <property type="match status" value="1"/>
</dbReference>
<feature type="binding site" evidence="8">
    <location>
        <position position="123"/>
    </location>
    <ligand>
        <name>phosphoenolpyruvate</name>
        <dbReference type="ChEBI" id="CHEBI:58702"/>
    </ligand>
</feature>
<comment type="similarity">
    <text evidence="2 8">Belongs to the EPSP synthase family.</text>
</comment>
<dbReference type="GO" id="GO:0009073">
    <property type="term" value="P:aromatic amino acid family biosynthetic process"/>
    <property type="evidence" value="ECO:0007669"/>
    <property type="project" value="UniProtKB-KW"/>
</dbReference>
<dbReference type="GO" id="GO:0008652">
    <property type="term" value="P:amino acid biosynthetic process"/>
    <property type="evidence" value="ECO:0007669"/>
    <property type="project" value="UniProtKB-KW"/>
</dbReference>
<dbReference type="EC" id="2.5.1.19" evidence="8"/>
<feature type="binding site" evidence="8">
    <location>
        <position position="95"/>
    </location>
    <ligand>
        <name>phosphoenolpyruvate</name>
        <dbReference type="ChEBI" id="CHEBI:58702"/>
    </ligand>
</feature>
<dbReference type="HAMAP" id="MF_00210">
    <property type="entry name" value="EPSP_synth"/>
    <property type="match status" value="1"/>
</dbReference>
<feature type="binding site" evidence="8">
    <location>
        <position position="172"/>
    </location>
    <ligand>
        <name>phosphoenolpyruvate</name>
        <dbReference type="ChEBI" id="CHEBI:58702"/>
    </ligand>
</feature>
<evidence type="ECO:0000256" key="1">
    <source>
        <dbReference type="ARBA" id="ARBA00004811"/>
    </source>
</evidence>
<comment type="caution">
    <text evidence="8">Lacks conserved residue(s) required for the propagation of feature annotation.</text>
</comment>
<dbReference type="GO" id="GO:0003866">
    <property type="term" value="F:3-phosphoshikimate 1-carboxyvinyltransferase activity"/>
    <property type="evidence" value="ECO:0007669"/>
    <property type="project" value="UniProtKB-UniRule"/>
</dbReference>
<feature type="binding site" evidence="8">
    <location>
        <position position="392"/>
    </location>
    <ligand>
        <name>phosphoenolpyruvate</name>
        <dbReference type="ChEBI" id="CHEBI:58702"/>
    </ligand>
</feature>
<proteinExistence type="inferred from homology"/>
<comment type="pathway">
    <text evidence="1 8">Metabolic intermediate biosynthesis; chorismate biosynthesis; chorismate from D-erythrose 4-phosphate and phosphoenolpyruvate: step 6/7.</text>
</comment>
<dbReference type="SUPFAM" id="SSF55205">
    <property type="entry name" value="EPT/RTPC-like"/>
    <property type="match status" value="1"/>
</dbReference>
<accession>A0AAW5AHN9</accession>
<keyword evidence="6 8" id="KW-0057">Aromatic amino acid biosynthesis</keyword>
<comment type="subcellular location">
    <subcellularLocation>
        <location evidence="8">Cytoplasm</location>
    </subcellularLocation>
</comment>
<dbReference type="Gene3D" id="3.65.10.10">
    <property type="entry name" value="Enolpyruvate transferase domain"/>
    <property type="match status" value="2"/>
</dbReference>
<evidence type="ECO:0000256" key="3">
    <source>
        <dbReference type="ARBA" id="ARBA00022490"/>
    </source>
</evidence>
<feature type="binding site" evidence="8">
    <location>
        <position position="24"/>
    </location>
    <ligand>
        <name>3-phosphoshikimate</name>
        <dbReference type="ChEBI" id="CHEBI:145989"/>
    </ligand>
</feature>
<dbReference type="InterPro" id="IPR006264">
    <property type="entry name" value="EPSP_synthase"/>
</dbReference>
<dbReference type="InterPro" id="IPR013792">
    <property type="entry name" value="RNA3'P_cycl/enolpyr_Trfase_a/b"/>
</dbReference>
<feature type="binding site" evidence="8">
    <location>
        <position position="172"/>
    </location>
    <ligand>
        <name>3-phosphoshikimate</name>
        <dbReference type="ChEBI" id="CHEBI:145989"/>
    </ligand>
</feature>
<dbReference type="FunFam" id="3.65.10.10:FF:000005">
    <property type="entry name" value="3-phosphoshikimate 1-carboxyvinyltransferase"/>
    <property type="match status" value="1"/>
</dbReference>
<feature type="binding site" evidence="8">
    <location>
        <position position="198"/>
    </location>
    <ligand>
        <name>3-phosphoshikimate</name>
        <dbReference type="ChEBI" id="CHEBI:145989"/>
    </ligand>
</feature>